<name>A0A6N7YEA6_9FIRM</name>
<keyword evidence="8 10" id="KW-0472">Membrane</keyword>
<protein>
    <submittedName>
        <fullName evidence="11">Signal peptidase II</fullName>
    </submittedName>
</protein>
<evidence type="ECO:0000256" key="6">
    <source>
        <dbReference type="ARBA" id="ARBA00022801"/>
    </source>
</evidence>
<dbReference type="AlphaFoldDB" id="A0A6N7YEA6"/>
<feature type="transmembrane region" description="Helical" evidence="10">
    <location>
        <begin position="110"/>
        <end position="129"/>
    </location>
</feature>
<comment type="caution">
    <text evidence="11">The sequence shown here is derived from an EMBL/GenBank/DDBJ whole genome shotgun (WGS) entry which is preliminary data.</text>
</comment>
<evidence type="ECO:0000256" key="7">
    <source>
        <dbReference type="ARBA" id="ARBA00022989"/>
    </source>
</evidence>
<evidence type="ECO:0000256" key="4">
    <source>
        <dbReference type="ARBA" id="ARBA00022692"/>
    </source>
</evidence>
<dbReference type="GO" id="GO:0004190">
    <property type="term" value="F:aspartic-type endopeptidase activity"/>
    <property type="evidence" value="ECO:0007669"/>
    <property type="project" value="UniProtKB-KW"/>
</dbReference>
<evidence type="ECO:0000256" key="2">
    <source>
        <dbReference type="ARBA" id="ARBA00022475"/>
    </source>
</evidence>
<dbReference type="GO" id="GO:0016020">
    <property type="term" value="C:membrane"/>
    <property type="evidence" value="ECO:0007669"/>
    <property type="project" value="InterPro"/>
</dbReference>
<dbReference type="PROSITE" id="PS00855">
    <property type="entry name" value="SPASE_II"/>
    <property type="match status" value="1"/>
</dbReference>
<feature type="transmembrane region" description="Helical" evidence="10">
    <location>
        <begin position="154"/>
        <end position="172"/>
    </location>
</feature>
<organism evidence="11 12">
    <name type="scientific">Anaerobutyricum soehngenii</name>
    <dbReference type="NCBI Taxonomy" id="105843"/>
    <lineage>
        <taxon>Bacteria</taxon>
        <taxon>Bacillati</taxon>
        <taxon>Bacillota</taxon>
        <taxon>Clostridia</taxon>
        <taxon>Lachnospirales</taxon>
        <taxon>Lachnospiraceae</taxon>
        <taxon>Anaerobutyricum</taxon>
    </lineage>
</organism>
<keyword evidence="6" id="KW-0378">Hydrolase</keyword>
<evidence type="ECO:0000256" key="5">
    <source>
        <dbReference type="ARBA" id="ARBA00022750"/>
    </source>
</evidence>
<dbReference type="InterPro" id="IPR001872">
    <property type="entry name" value="Peptidase_A8"/>
</dbReference>
<reference evidence="11 12" key="1">
    <citation type="submission" date="2019-08" db="EMBL/GenBank/DDBJ databases">
        <title>In-depth cultivation of the pig gut microbiome towards novel bacterial diversity and tailored functional studies.</title>
        <authorList>
            <person name="Wylensek D."/>
            <person name="Hitch T.C.A."/>
            <person name="Clavel T."/>
        </authorList>
    </citation>
    <scope>NUCLEOTIDE SEQUENCE [LARGE SCALE GENOMIC DNA]</scope>
    <source>
        <strain evidence="11 12">BSM-383-APC-4H</strain>
    </source>
</reference>
<keyword evidence="4 10" id="KW-0812">Transmembrane</keyword>
<dbReference type="PRINTS" id="PR00781">
    <property type="entry name" value="LIPOSIGPTASE"/>
</dbReference>
<dbReference type="GO" id="GO:0006508">
    <property type="term" value="P:proteolysis"/>
    <property type="evidence" value="ECO:0007669"/>
    <property type="project" value="UniProtKB-KW"/>
</dbReference>
<gene>
    <name evidence="11" type="ORF">FYJ25_02715</name>
</gene>
<evidence type="ECO:0000256" key="1">
    <source>
        <dbReference type="ARBA" id="ARBA00006139"/>
    </source>
</evidence>
<sequence>MCTGGIKVIYFIIVTLIIAGDKFLKEYFRSSLRGKHRKEHFTRSGEGINTVDAMQDGWRRKLSPRIEFLENKGAASGILSSHPKILKGISGVMLCFCAFVLGKERQKGRVSVAGLGYALLLGGGLSNFIDRMKKGSVTDYIRFPEFPVKKISNLVFNMSDFAIFAGIFCLLFRKK</sequence>
<dbReference type="EMBL" id="VULP01000003">
    <property type="protein sequence ID" value="MSU81298.1"/>
    <property type="molecule type" value="Genomic_DNA"/>
</dbReference>
<comment type="similarity">
    <text evidence="1 9">Belongs to the peptidase A8 family.</text>
</comment>
<accession>A0A6N7YEA6</accession>
<evidence type="ECO:0000313" key="12">
    <source>
        <dbReference type="Proteomes" id="UP000433359"/>
    </source>
</evidence>
<keyword evidence="5" id="KW-0064">Aspartyl protease</keyword>
<evidence type="ECO:0000313" key="11">
    <source>
        <dbReference type="EMBL" id="MSU81298.1"/>
    </source>
</evidence>
<keyword evidence="7 10" id="KW-1133">Transmembrane helix</keyword>
<evidence type="ECO:0000256" key="8">
    <source>
        <dbReference type="ARBA" id="ARBA00023136"/>
    </source>
</evidence>
<dbReference type="Pfam" id="PF01252">
    <property type="entry name" value="Peptidase_A8"/>
    <property type="match status" value="1"/>
</dbReference>
<keyword evidence="2" id="KW-1003">Cell membrane</keyword>
<dbReference type="PANTHER" id="PTHR33695">
    <property type="entry name" value="LIPOPROTEIN SIGNAL PEPTIDASE"/>
    <property type="match status" value="1"/>
</dbReference>
<evidence type="ECO:0000256" key="9">
    <source>
        <dbReference type="RuleBase" id="RU004181"/>
    </source>
</evidence>
<dbReference type="Proteomes" id="UP000433359">
    <property type="component" value="Unassembled WGS sequence"/>
</dbReference>
<evidence type="ECO:0000256" key="3">
    <source>
        <dbReference type="ARBA" id="ARBA00022670"/>
    </source>
</evidence>
<evidence type="ECO:0000256" key="10">
    <source>
        <dbReference type="SAM" id="Phobius"/>
    </source>
</evidence>
<dbReference type="PANTHER" id="PTHR33695:SF1">
    <property type="entry name" value="LIPOPROTEIN SIGNAL PEPTIDASE"/>
    <property type="match status" value="1"/>
</dbReference>
<keyword evidence="3" id="KW-0645">Protease</keyword>
<proteinExistence type="inferred from homology"/>